<dbReference type="PANTHER" id="PTHR30258:SF2">
    <property type="entry name" value="COMG OPERON PROTEIN 1"/>
    <property type="match status" value="1"/>
</dbReference>
<evidence type="ECO:0000256" key="2">
    <source>
        <dbReference type="ARBA" id="ARBA00022741"/>
    </source>
</evidence>
<organism evidence="5 6">
    <name type="scientific">Aquibacillus albus</name>
    <dbReference type="NCBI Taxonomy" id="1168171"/>
    <lineage>
        <taxon>Bacteria</taxon>
        <taxon>Bacillati</taxon>
        <taxon>Bacillota</taxon>
        <taxon>Bacilli</taxon>
        <taxon>Bacillales</taxon>
        <taxon>Bacillaceae</taxon>
        <taxon>Aquibacillus</taxon>
    </lineage>
</organism>
<evidence type="ECO:0000256" key="1">
    <source>
        <dbReference type="ARBA" id="ARBA00006611"/>
    </source>
</evidence>
<dbReference type="Gene3D" id="3.40.50.300">
    <property type="entry name" value="P-loop containing nucleotide triphosphate hydrolases"/>
    <property type="match status" value="1"/>
</dbReference>
<comment type="caution">
    <text evidence="5">The sequence shown here is derived from an EMBL/GenBank/DDBJ whole genome shotgun (WGS) entry which is preliminary data.</text>
</comment>
<comment type="similarity">
    <text evidence="1">Belongs to the GSP E family.</text>
</comment>
<accession>A0ABS2MUW1</accession>
<dbReference type="EMBL" id="JAFBDR010000001">
    <property type="protein sequence ID" value="MBM7569681.1"/>
    <property type="molecule type" value="Genomic_DNA"/>
</dbReference>
<dbReference type="PROSITE" id="PS00662">
    <property type="entry name" value="T2SP_E"/>
    <property type="match status" value="1"/>
</dbReference>
<dbReference type="CDD" id="cd01129">
    <property type="entry name" value="PulE-GspE-like"/>
    <property type="match status" value="1"/>
</dbReference>
<keyword evidence="3" id="KW-0067">ATP-binding</keyword>
<dbReference type="SMART" id="SM00382">
    <property type="entry name" value="AAA"/>
    <property type="match status" value="1"/>
</dbReference>
<feature type="domain" description="Bacterial type II secretion system protein E" evidence="4">
    <location>
        <begin position="204"/>
        <end position="218"/>
    </location>
</feature>
<evidence type="ECO:0000313" key="6">
    <source>
        <dbReference type="Proteomes" id="UP001296943"/>
    </source>
</evidence>
<evidence type="ECO:0000313" key="5">
    <source>
        <dbReference type="EMBL" id="MBM7569681.1"/>
    </source>
</evidence>
<evidence type="ECO:0000256" key="3">
    <source>
        <dbReference type="ARBA" id="ARBA00022840"/>
    </source>
</evidence>
<dbReference type="Pfam" id="PF00437">
    <property type="entry name" value="T2SSE"/>
    <property type="match status" value="1"/>
</dbReference>
<dbReference type="SUPFAM" id="SSF52540">
    <property type="entry name" value="P-loop containing nucleoside triphosphate hydrolases"/>
    <property type="match status" value="1"/>
</dbReference>
<dbReference type="InterPro" id="IPR001482">
    <property type="entry name" value="T2SS/T4SS_dom"/>
</dbReference>
<dbReference type="InterPro" id="IPR047667">
    <property type="entry name" value="ATPase_ComGA"/>
</dbReference>
<dbReference type="PANTHER" id="PTHR30258">
    <property type="entry name" value="TYPE II SECRETION SYSTEM PROTEIN GSPE-RELATED"/>
    <property type="match status" value="1"/>
</dbReference>
<sequence>MNPAAVFSNQLLLSAIQSTASDIHLCPSTKSTEIYFRVHGKRVFHQFLPFQQYETLLTYYKFSSGMDIGESRKPQHGTINFSSQQKKFSLRLSTLPVNSLESLAIRILPQQEAPSLEQLFLFPSQLQKIKRWINNRSGIILFTGPTGSGKTTTLYALLQSLLIEQSFQTITLEDPIEKEMKNILQVQVNEKAGISYNIGLKAALRHDPDIIMVGEIRDKQTAHFAFHASLTGHLVLSTLHAKDAVGTIHRLIEMGINKTELEQSLIAVASLRLLPINTNNNLPSRAAILELLDGNVMKSAIKGNSKLIQKELITFDQLRRKAYAYGFAEEAIFTID</sequence>
<dbReference type="RefSeq" id="WP_204497133.1">
    <property type="nucleotide sequence ID" value="NZ_JAFBDR010000001.1"/>
</dbReference>
<evidence type="ECO:0000259" key="4">
    <source>
        <dbReference type="PROSITE" id="PS00662"/>
    </source>
</evidence>
<dbReference type="NCBIfam" id="NF041000">
    <property type="entry name" value="ATPase_ComGA"/>
    <property type="match status" value="1"/>
</dbReference>
<protein>
    <submittedName>
        <fullName evidence="5">Competence protein ComGA</fullName>
    </submittedName>
</protein>
<keyword evidence="6" id="KW-1185">Reference proteome</keyword>
<dbReference type="Proteomes" id="UP001296943">
    <property type="component" value="Unassembled WGS sequence"/>
</dbReference>
<name>A0ABS2MUW1_9BACI</name>
<dbReference type="InterPro" id="IPR003593">
    <property type="entry name" value="AAA+_ATPase"/>
</dbReference>
<keyword evidence="2" id="KW-0547">Nucleotide-binding</keyword>
<reference evidence="5 6" key="1">
    <citation type="submission" date="2021-01" db="EMBL/GenBank/DDBJ databases">
        <title>Genomic Encyclopedia of Type Strains, Phase IV (KMG-IV): sequencing the most valuable type-strain genomes for metagenomic binning, comparative biology and taxonomic classification.</title>
        <authorList>
            <person name="Goeker M."/>
        </authorList>
    </citation>
    <scope>NUCLEOTIDE SEQUENCE [LARGE SCALE GENOMIC DNA]</scope>
    <source>
        <strain evidence="5 6">DSM 23711</strain>
    </source>
</reference>
<proteinExistence type="inferred from homology"/>
<dbReference type="Gene3D" id="3.30.450.90">
    <property type="match status" value="1"/>
</dbReference>
<dbReference type="InterPro" id="IPR027417">
    <property type="entry name" value="P-loop_NTPase"/>
</dbReference>
<gene>
    <name evidence="5" type="ORF">JOC48_000150</name>
</gene>